<name>A0AAD9PLF6_9APIC</name>
<reference evidence="1" key="1">
    <citation type="journal article" date="2023" name="Nat. Microbiol.">
        <title>Babesia duncani multi-omics identifies virulence factors and drug targets.</title>
        <authorList>
            <person name="Singh P."/>
            <person name="Lonardi S."/>
            <person name="Liang Q."/>
            <person name="Vydyam P."/>
            <person name="Khabirova E."/>
            <person name="Fang T."/>
            <person name="Gihaz S."/>
            <person name="Thekkiniath J."/>
            <person name="Munshi M."/>
            <person name="Abel S."/>
            <person name="Ciampossin L."/>
            <person name="Batugedara G."/>
            <person name="Gupta M."/>
            <person name="Lu X.M."/>
            <person name="Lenz T."/>
            <person name="Chakravarty S."/>
            <person name="Cornillot E."/>
            <person name="Hu Y."/>
            <person name="Ma W."/>
            <person name="Gonzalez L.M."/>
            <person name="Sanchez S."/>
            <person name="Estrada K."/>
            <person name="Sanchez-Flores A."/>
            <person name="Montero E."/>
            <person name="Harb O.S."/>
            <person name="Le Roch K.G."/>
            <person name="Mamoun C.B."/>
        </authorList>
    </citation>
    <scope>NUCLEOTIDE SEQUENCE</scope>
    <source>
        <strain evidence="1">WA1</strain>
    </source>
</reference>
<comment type="caution">
    <text evidence="1">The sequence shown here is derived from an EMBL/GenBank/DDBJ whole genome shotgun (WGS) entry which is preliminary data.</text>
</comment>
<sequence>MATPNHTGKLQYDYKALEVPSNANFISHTGDCYYMNRERHLFTIQDSTGEVFSRELTQPCTMVSQNGSNVLFANKDGIFSLNADGSINEKSFNSRILKLFLLENGNMLLILICRNKKALQLTLNNCVLVLDTYEGKCNIQILHAELWCNKLLLCCYKINSEVKYAIVGFSSGQFVLLRHDLLASGEVATFQKALDGSRTFLLSVDGKSRLVTCCPSACTLIVHANLPIAKANAGNVWLLNESVALVTKLHATDLRVYLSTIVNNSTIATFTVPLDKHPTKVMHVRLKMAQVMLLIQLEDSLVGLVGINIPGNLGRLVLEYNASSLGSLQSLDENALATGLKTGKIPVTNQLVAHVMKMRWFECADLCLRSGNVCERDAIRLVNLNSSHLGTFVEHYHGDQRELMEAMKSNLSVQDLGIWMGRLISLFKDGTPTMQRKTSSLMCLLLDAKMPVLEYEREVESDWVKQLILLVSDSLEENFQFSSLLSLCSSLSHCSNTRGGNNPLVSHSYPIL</sequence>
<dbReference type="EMBL" id="JALLKP010000002">
    <property type="protein sequence ID" value="KAK2196987.1"/>
    <property type="molecule type" value="Genomic_DNA"/>
</dbReference>
<keyword evidence="2" id="KW-1185">Reference proteome</keyword>
<dbReference type="AlphaFoldDB" id="A0AAD9PLF6"/>
<dbReference type="RefSeq" id="XP_067803829.1">
    <property type="nucleotide sequence ID" value="XM_067947265.1"/>
</dbReference>
<organism evidence="1 2">
    <name type="scientific">Babesia duncani</name>
    <dbReference type="NCBI Taxonomy" id="323732"/>
    <lineage>
        <taxon>Eukaryota</taxon>
        <taxon>Sar</taxon>
        <taxon>Alveolata</taxon>
        <taxon>Apicomplexa</taxon>
        <taxon>Aconoidasida</taxon>
        <taxon>Piroplasmida</taxon>
        <taxon>Babesiidae</taxon>
        <taxon>Babesia</taxon>
    </lineage>
</organism>
<evidence type="ECO:0000313" key="2">
    <source>
        <dbReference type="Proteomes" id="UP001214638"/>
    </source>
</evidence>
<accession>A0AAD9PLF6</accession>
<dbReference type="KEGG" id="bdw:94336535"/>
<proteinExistence type="predicted"/>
<gene>
    <name evidence="1" type="ORF">BdWA1_002237</name>
</gene>
<evidence type="ECO:0000313" key="1">
    <source>
        <dbReference type="EMBL" id="KAK2196987.1"/>
    </source>
</evidence>
<dbReference type="GeneID" id="94336535"/>
<dbReference type="Proteomes" id="UP001214638">
    <property type="component" value="Unassembled WGS sequence"/>
</dbReference>
<protein>
    <submittedName>
        <fullName evidence="1">Uncharacterized protein</fullName>
    </submittedName>
</protein>